<gene>
    <name evidence="2" type="ORF">ECE50_001160</name>
</gene>
<evidence type="ECO:0008006" key="4">
    <source>
        <dbReference type="Google" id="ProtNLM"/>
    </source>
</evidence>
<feature type="transmembrane region" description="Helical" evidence="1">
    <location>
        <begin position="130"/>
        <end position="150"/>
    </location>
</feature>
<dbReference type="EMBL" id="RIAR02000001">
    <property type="protein sequence ID" value="NSL85419.1"/>
    <property type="molecule type" value="Genomic_DNA"/>
</dbReference>
<keyword evidence="1" id="KW-1133">Transmembrane helix</keyword>
<dbReference type="OrthoDB" id="7564746at2"/>
<feature type="transmembrane region" description="Helical" evidence="1">
    <location>
        <begin position="97"/>
        <end position="118"/>
    </location>
</feature>
<evidence type="ECO:0000313" key="2">
    <source>
        <dbReference type="EMBL" id="NSL85419.1"/>
    </source>
</evidence>
<dbReference type="Proteomes" id="UP000281028">
    <property type="component" value="Unassembled WGS sequence"/>
</dbReference>
<dbReference type="AlphaFoldDB" id="A0A9Q5CZM6"/>
<reference evidence="2" key="1">
    <citation type="submission" date="2020-05" db="EMBL/GenBank/DDBJ databases">
        <title>Chitinophaga laudate sp. nov., isolated from a tropical peat swamp.</title>
        <authorList>
            <person name="Goh C.B.S."/>
            <person name="Lee M.S."/>
            <person name="Parimannan S."/>
            <person name="Pasbakhsh P."/>
            <person name="Yule C.M."/>
            <person name="Rajandas H."/>
            <person name="Loke S."/>
            <person name="Croft L."/>
            <person name="Tan J.B.L."/>
        </authorList>
    </citation>
    <scope>NUCLEOTIDE SEQUENCE</scope>
    <source>
        <strain evidence="2">Mgbs1</strain>
    </source>
</reference>
<organism evidence="2 3">
    <name type="scientific">Chitinophaga solisilvae</name>
    <dbReference type="NCBI Taxonomy" id="1233460"/>
    <lineage>
        <taxon>Bacteria</taxon>
        <taxon>Pseudomonadati</taxon>
        <taxon>Bacteroidota</taxon>
        <taxon>Chitinophagia</taxon>
        <taxon>Chitinophagales</taxon>
        <taxon>Chitinophagaceae</taxon>
        <taxon>Chitinophaga</taxon>
    </lineage>
</organism>
<protein>
    <recommendedName>
        <fullName evidence="4">DUF1440 domain-containing protein</fullName>
    </recommendedName>
</protein>
<accession>A0A9Q5CZM6</accession>
<name>A0A9Q5CZM6_9BACT</name>
<evidence type="ECO:0000313" key="3">
    <source>
        <dbReference type="Proteomes" id="UP000281028"/>
    </source>
</evidence>
<evidence type="ECO:0000256" key="1">
    <source>
        <dbReference type="SAM" id="Phobius"/>
    </source>
</evidence>
<comment type="caution">
    <text evidence="2">The sequence shown here is derived from an EMBL/GenBank/DDBJ whole genome shotgun (WGS) entry which is preliminary data.</text>
</comment>
<keyword evidence="3" id="KW-1185">Reference proteome</keyword>
<sequence>MSTRLSLSVYILVTALVAGTLDIISACVQFVLITGQPFTKVLVFVASGFFGKEAFTGDPVTMMWWGLLFHYLIALTFTTIFFLIFPKIPELLRYPAASGLVYGILVWLIMNLLVIPLSQIPPRPFRLGNAVIGMLIIMVMIGLPIGLLAGRYYKRAGATKV</sequence>
<keyword evidence="1" id="KW-0472">Membrane</keyword>
<feature type="transmembrane region" description="Helical" evidence="1">
    <location>
        <begin position="7"/>
        <end position="32"/>
    </location>
</feature>
<keyword evidence="1" id="KW-0812">Transmembrane</keyword>
<feature type="transmembrane region" description="Helical" evidence="1">
    <location>
        <begin position="62"/>
        <end position="85"/>
    </location>
</feature>
<proteinExistence type="predicted"/>